<reference evidence="8 9" key="1">
    <citation type="submission" date="2016-03" db="EMBL/GenBank/DDBJ databases">
        <authorList>
            <person name="Devillers H."/>
        </authorList>
    </citation>
    <scope>NUCLEOTIDE SEQUENCE [LARGE SCALE GENOMIC DNA]</scope>
    <source>
        <strain evidence="8">CBS 6772</strain>
    </source>
</reference>
<evidence type="ECO:0000256" key="3">
    <source>
        <dbReference type="ARBA" id="ARBA00023306"/>
    </source>
</evidence>
<protein>
    <recommendedName>
        <fullName evidence="5">Ataxin-10 homolog</fullName>
    </recommendedName>
    <alternativeName>
        <fullName evidence="6">Copper transport protein 86</fullName>
    </alternativeName>
</protein>
<evidence type="ECO:0000256" key="4">
    <source>
        <dbReference type="ARBA" id="ARBA00044746"/>
    </source>
</evidence>
<dbReference type="Pfam" id="PF09759">
    <property type="entry name" value="Atx10homo_assoc"/>
    <property type="match status" value="1"/>
</dbReference>
<dbReference type="AlphaFoldDB" id="A0A1G4M908"/>
<dbReference type="InterPro" id="IPR051374">
    <property type="entry name" value="Ataxin-10/CTR86_families"/>
</dbReference>
<dbReference type="InterPro" id="IPR016024">
    <property type="entry name" value="ARM-type_fold"/>
</dbReference>
<dbReference type="OrthoDB" id="379794at2759"/>
<keyword evidence="2" id="KW-0132">Cell division</keyword>
<dbReference type="OMA" id="IKERSIM"/>
<organism evidence="8 9">
    <name type="scientific">Lachancea fermentati</name>
    <name type="common">Zygosaccharomyces fermentati</name>
    <dbReference type="NCBI Taxonomy" id="4955"/>
    <lineage>
        <taxon>Eukaryota</taxon>
        <taxon>Fungi</taxon>
        <taxon>Dikarya</taxon>
        <taxon>Ascomycota</taxon>
        <taxon>Saccharomycotina</taxon>
        <taxon>Saccharomycetes</taxon>
        <taxon>Saccharomycetales</taxon>
        <taxon>Saccharomycetaceae</taxon>
        <taxon>Lachancea</taxon>
    </lineage>
</organism>
<dbReference type="EMBL" id="LT598485">
    <property type="protein sequence ID" value="SCW00336.1"/>
    <property type="molecule type" value="Genomic_DNA"/>
</dbReference>
<evidence type="ECO:0000313" key="8">
    <source>
        <dbReference type="EMBL" id="SCW00336.1"/>
    </source>
</evidence>
<sequence length="527" mass="60611">MEDSDFDIIESISRLLNDANFSPNECELLLPKLNTVVQKTSQNEEYRHAMSSSERVWRLLSRCGDPIENVEHIEASPERRFWYLRTLRGVVLLARNLSTSNQDLPQSLLLAEKLVRRFNALTISKNYEHIELSLYSMLCELLFNLSRISVVFDKASFNDTMTFLLYPFDLVDKEPILIVYAMYLRNLSGSEEFLYYFLKSEAIDKVLGYFVRELLASNVKHSKDLLTEESDLENLSKLETIEVSTFTRIVCHESFGPFLEHFQSSQPRAYFDYLKMAQLVITSSSAWDKFQLMGIMAWCFRVFESAVRDVEQYFALGTEDEGKAAIIHHSLSICLDIISTLSQFEHVRKFIISYKGVELLVKLLHVLQQNLLRVNMLKQGGNGIQNMKVTNMNGEKITSQTILHSRIDFETGKIKSTNFPECKILIIETLGFLTYKNKEIQDMLRNLQALELVLSNCVIDDNDPFIKERSIMCIKFLLDENSENQQFVAQLEAKQAVQDDTLAAAGYELNVNANGKLELGPKRNVIN</sequence>
<keyword evidence="3" id="KW-0131">Cell cycle</keyword>
<comment type="function">
    <text evidence="4">May play a role in the regulation of cytokinesis.</text>
</comment>
<evidence type="ECO:0000256" key="1">
    <source>
        <dbReference type="ARBA" id="ARBA00008384"/>
    </source>
</evidence>
<gene>
    <name evidence="8" type="ORF">LAFE_0C01948G</name>
</gene>
<dbReference type="InterPro" id="IPR019156">
    <property type="entry name" value="Ataxin-10_domain"/>
</dbReference>
<evidence type="ECO:0000256" key="5">
    <source>
        <dbReference type="ARBA" id="ARBA00044801"/>
    </source>
</evidence>
<name>A0A1G4M908_LACFM</name>
<dbReference type="GO" id="GO:0051301">
    <property type="term" value="P:cell division"/>
    <property type="evidence" value="ECO:0007669"/>
    <property type="project" value="UniProtKB-KW"/>
</dbReference>
<evidence type="ECO:0000259" key="7">
    <source>
        <dbReference type="Pfam" id="PF09759"/>
    </source>
</evidence>
<accession>A0A1G4M908</accession>
<dbReference type="SUPFAM" id="SSF48371">
    <property type="entry name" value="ARM repeat"/>
    <property type="match status" value="1"/>
</dbReference>
<proteinExistence type="inferred from homology"/>
<dbReference type="PANTHER" id="PTHR13255">
    <property type="entry name" value="ATAXIN-10"/>
    <property type="match status" value="1"/>
</dbReference>
<evidence type="ECO:0000313" key="9">
    <source>
        <dbReference type="Proteomes" id="UP000190831"/>
    </source>
</evidence>
<comment type="similarity">
    <text evidence="1">Belongs to the ataxin-10 family.</text>
</comment>
<keyword evidence="9" id="KW-1185">Reference proteome</keyword>
<dbReference type="GO" id="GO:0005829">
    <property type="term" value="C:cytosol"/>
    <property type="evidence" value="ECO:0007669"/>
    <property type="project" value="TreeGrafter"/>
</dbReference>
<evidence type="ECO:0000256" key="2">
    <source>
        <dbReference type="ARBA" id="ARBA00022618"/>
    </source>
</evidence>
<dbReference type="InterPro" id="IPR011989">
    <property type="entry name" value="ARM-like"/>
</dbReference>
<dbReference type="Proteomes" id="UP000190831">
    <property type="component" value="Chromosome C"/>
</dbReference>
<evidence type="ECO:0000256" key="6">
    <source>
        <dbReference type="ARBA" id="ARBA00044805"/>
    </source>
</evidence>
<dbReference type="PANTHER" id="PTHR13255:SF0">
    <property type="entry name" value="ATAXIN-10"/>
    <property type="match status" value="1"/>
</dbReference>
<dbReference type="Gene3D" id="1.25.10.10">
    <property type="entry name" value="Leucine-rich Repeat Variant"/>
    <property type="match status" value="1"/>
</dbReference>
<feature type="domain" description="Ataxin-10" evidence="7">
    <location>
        <begin position="422"/>
        <end position="519"/>
    </location>
</feature>